<keyword evidence="2" id="KW-1003">Cell membrane</keyword>
<keyword evidence="4 6" id="KW-1133">Transmembrane helix</keyword>
<reference evidence="9" key="1">
    <citation type="submission" date="2017-01" db="EMBL/GenBank/DDBJ databases">
        <authorList>
            <person name="Varghese N."/>
            <person name="Submissions S."/>
        </authorList>
    </citation>
    <scope>NUCLEOTIDE SEQUENCE [LARGE SCALE GENOMIC DNA]</scope>
    <source>
        <strain evidence="9">UM1</strain>
    </source>
</reference>
<evidence type="ECO:0000256" key="6">
    <source>
        <dbReference type="SAM" id="Phobius"/>
    </source>
</evidence>
<dbReference type="STRING" id="1604334.SAMN05421546_2471"/>
<evidence type="ECO:0000256" key="4">
    <source>
        <dbReference type="ARBA" id="ARBA00022989"/>
    </source>
</evidence>
<keyword evidence="5 6" id="KW-0472">Membrane</keyword>
<feature type="transmembrane region" description="Helical" evidence="6">
    <location>
        <begin position="103"/>
        <end position="122"/>
    </location>
</feature>
<sequence length="153" mass="17050">MELRDMEYVGFWPRLGAAIIDAILVSAITVPVLTLIYGSSYWTSDKFIHGPADFIISWILPAIAYVWLWVATGQTPGKMAIGARIVDADTGRNISIGKAIARYLSYFISAIGLLIGYIWIGFDPKKQGWHDHIARTVVIRSKNRGPQPVRFEG</sequence>
<keyword evidence="9" id="KW-1185">Reference proteome</keyword>
<evidence type="ECO:0000256" key="3">
    <source>
        <dbReference type="ARBA" id="ARBA00022692"/>
    </source>
</evidence>
<name>A0A1N6YGU2_9GAMM</name>
<dbReference type="OrthoDB" id="9793824at2"/>
<proteinExistence type="predicted"/>
<dbReference type="InterPro" id="IPR010432">
    <property type="entry name" value="RDD"/>
</dbReference>
<feature type="transmembrane region" description="Helical" evidence="6">
    <location>
        <begin position="15"/>
        <end position="38"/>
    </location>
</feature>
<evidence type="ECO:0000313" key="8">
    <source>
        <dbReference type="EMBL" id="SIR13777.1"/>
    </source>
</evidence>
<dbReference type="RefSeq" id="WP_076588660.1">
    <property type="nucleotide sequence ID" value="NZ_FTLW01000008.1"/>
</dbReference>
<keyword evidence="3 6" id="KW-0812">Transmembrane</keyword>
<dbReference type="Proteomes" id="UP000241788">
    <property type="component" value="Unassembled WGS sequence"/>
</dbReference>
<dbReference type="PANTHER" id="PTHR36115">
    <property type="entry name" value="PROLINE-RICH ANTIGEN HOMOLOG-RELATED"/>
    <property type="match status" value="1"/>
</dbReference>
<gene>
    <name evidence="8" type="ORF">SAMN05421546_2471</name>
</gene>
<evidence type="ECO:0000313" key="9">
    <source>
        <dbReference type="Proteomes" id="UP000241788"/>
    </source>
</evidence>
<dbReference type="Pfam" id="PF06271">
    <property type="entry name" value="RDD"/>
    <property type="match status" value="1"/>
</dbReference>
<evidence type="ECO:0000256" key="5">
    <source>
        <dbReference type="ARBA" id="ARBA00023136"/>
    </source>
</evidence>
<dbReference type="InterPro" id="IPR051791">
    <property type="entry name" value="Pra-immunoreactive"/>
</dbReference>
<evidence type="ECO:0000256" key="2">
    <source>
        <dbReference type="ARBA" id="ARBA00022475"/>
    </source>
</evidence>
<dbReference type="PANTHER" id="PTHR36115:SF4">
    <property type="entry name" value="MEMBRANE PROTEIN"/>
    <property type="match status" value="1"/>
</dbReference>
<evidence type="ECO:0000256" key="1">
    <source>
        <dbReference type="ARBA" id="ARBA00004651"/>
    </source>
</evidence>
<accession>A0A1N6YGU2</accession>
<feature type="domain" description="RDD" evidence="7">
    <location>
        <begin position="8"/>
        <end position="134"/>
    </location>
</feature>
<dbReference type="AlphaFoldDB" id="A0A1N6YGU2"/>
<dbReference type="EMBL" id="FTLW01000008">
    <property type="protein sequence ID" value="SIR13777.1"/>
    <property type="molecule type" value="Genomic_DNA"/>
</dbReference>
<feature type="transmembrane region" description="Helical" evidence="6">
    <location>
        <begin position="50"/>
        <end position="70"/>
    </location>
</feature>
<organism evidence="8 9">
    <name type="scientific">Solilutibacter tolerans</name>
    <dbReference type="NCBI Taxonomy" id="1604334"/>
    <lineage>
        <taxon>Bacteria</taxon>
        <taxon>Pseudomonadati</taxon>
        <taxon>Pseudomonadota</taxon>
        <taxon>Gammaproteobacteria</taxon>
        <taxon>Lysobacterales</taxon>
        <taxon>Lysobacteraceae</taxon>
        <taxon>Solilutibacter</taxon>
    </lineage>
</organism>
<comment type="subcellular location">
    <subcellularLocation>
        <location evidence="1">Cell membrane</location>
        <topology evidence="1">Multi-pass membrane protein</topology>
    </subcellularLocation>
</comment>
<dbReference type="GO" id="GO:0005886">
    <property type="term" value="C:plasma membrane"/>
    <property type="evidence" value="ECO:0007669"/>
    <property type="project" value="UniProtKB-SubCell"/>
</dbReference>
<evidence type="ECO:0000259" key="7">
    <source>
        <dbReference type="Pfam" id="PF06271"/>
    </source>
</evidence>
<protein>
    <submittedName>
        <fullName evidence="8">Uncharacterized membrane protein YckC, RDD family</fullName>
    </submittedName>
</protein>